<evidence type="ECO:0000256" key="1">
    <source>
        <dbReference type="ARBA" id="ARBA00006484"/>
    </source>
</evidence>
<evidence type="ECO:0000256" key="2">
    <source>
        <dbReference type="ARBA" id="ARBA00023002"/>
    </source>
</evidence>
<evidence type="ECO:0000256" key="3">
    <source>
        <dbReference type="SAM" id="MobiDB-lite"/>
    </source>
</evidence>
<dbReference type="EMBL" id="UAUI01000022">
    <property type="protein sequence ID" value="SPZ41532.1"/>
    <property type="molecule type" value="Genomic_DNA"/>
</dbReference>
<comment type="caution">
    <text evidence="4">The sequence shown here is derived from an EMBL/GenBank/DDBJ whole genome shotgun (WGS) entry which is preliminary data.</text>
</comment>
<accession>A0AB38FJF1</accession>
<dbReference type="SUPFAM" id="SSF51735">
    <property type="entry name" value="NAD(P)-binding Rossmann-fold domains"/>
    <property type="match status" value="1"/>
</dbReference>
<dbReference type="GO" id="GO:0047044">
    <property type="term" value="F:androstan-3-alpha,17-beta-diol dehydrogenase (NAD+) activity"/>
    <property type="evidence" value="ECO:0007669"/>
    <property type="project" value="UniProtKB-EC"/>
</dbReference>
<dbReference type="PANTHER" id="PTHR42760:SF133">
    <property type="entry name" value="3-OXOACYL-[ACYL-CARRIER-PROTEIN] REDUCTASE"/>
    <property type="match status" value="1"/>
</dbReference>
<dbReference type="PROSITE" id="PS00061">
    <property type="entry name" value="ADH_SHORT"/>
    <property type="match status" value="1"/>
</dbReference>
<dbReference type="Gene3D" id="3.40.50.720">
    <property type="entry name" value="NAD(P)-binding Rossmann-like Domain"/>
    <property type="match status" value="1"/>
</dbReference>
<organism evidence="4 5">
    <name type="scientific">Rhodococcus wratislaviensis</name>
    <name type="common">Tsukamurella wratislaviensis</name>
    <dbReference type="NCBI Taxonomy" id="44752"/>
    <lineage>
        <taxon>Bacteria</taxon>
        <taxon>Bacillati</taxon>
        <taxon>Actinomycetota</taxon>
        <taxon>Actinomycetes</taxon>
        <taxon>Mycobacteriales</taxon>
        <taxon>Nocardiaceae</taxon>
        <taxon>Rhodococcus</taxon>
    </lineage>
</organism>
<feature type="region of interest" description="Disordered" evidence="3">
    <location>
        <begin position="246"/>
        <end position="271"/>
    </location>
</feature>
<dbReference type="PRINTS" id="PR00080">
    <property type="entry name" value="SDRFAMILY"/>
</dbReference>
<dbReference type="AlphaFoldDB" id="A0AB38FJF1"/>
<dbReference type="FunFam" id="3.40.50.720:FF:000084">
    <property type="entry name" value="Short-chain dehydrogenase reductase"/>
    <property type="match status" value="1"/>
</dbReference>
<evidence type="ECO:0000313" key="5">
    <source>
        <dbReference type="Proteomes" id="UP000251211"/>
    </source>
</evidence>
<dbReference type="PRINTS" id="PR00081">
    <property type="entry name" value="GDHRDH"/>
</dbReference>
<gene>
    <name evidence="4" type="primary">fabG3_3</name>
    <name evidence="4" type="ORF">NCTC13229_05041</name>
</gene>
<comment type="similarity">
    <text evidence="1">Belongs to the short-chain dehydrogenases/reductases (SDR) family.</text>
</comment>
<proteinExistence type="inferred from homology"/>
<name>A0AB38FJF1_RHOWR</name>
<dbReference type="InterPro" id="IPR020904">
    <property type="entry name" value="Sc_DH/Rdtase_CS"/>
</dbReference>
<dbReference type="Proteomes" id="UP000251211">
    <property type="component" value="Unassembled WGS sequence"/>
</dbReference>
<dbReference type="InterPro" id="IPR002347">
    <property type="entry name" value="SDR_fam"/>
</dbReference>
<dbReference type="InterPro" id="IPR036291">
    <property type="entry name" value="NAD(P)-bd_dom_sf"/>
</dbReference>
<dbReference type="Pfam" id="PF13561">
    <property type="entry name" value="adh_short_C2"/>
    <property type="match status" value="1"/>
</dbReference>
<dbReference type="RefSeq" id="WP_112301287.1">
    <property type="nucleotide sequence ID" value="NZ_QTTP01000001.1"/>
</dbReference>
<dbReference type="PANTHER" id="PTHR42760">
    <property type="entry name" value="SHORT-CHAIN DEHYDROGENASES/REDUCTASES FAMILY MEMBER"/>
    <property type="match status" value="1"/>
</dbReference>
<reference evidence="4 5" key="1">
    <citation type="submission" date="2018-06" db="EMBL/GenBank/DDBJ databases">
        <authorList>
            <consortium name="Pathogen Informatics"/>
            <person name="Doyle S."/>
        </authorList>
    </citation>
    <scope>NUCLEOTIDE SEQUENCE [LARGE SCALE GENOMIC DNA]</scope>
    <source>
        <strain evidence="4 5">NCTC13229</strain>
    </source>
</reference>
<protein>
    <submittedName>
        <fullName evidence="4">Short-chain dehydrogenase</fullName>
        <ecNumber evidence="4">1.1.1.53</ecNumber>
    </submittedName>
</protein>
<keyword evidence="2 4" id="KW-0560">Oxidoreductase</keyword>
<sequence length="271" mass="28307">MTTNDGRLRDTCALVTGAARGIGAATAELFHAHGATVYLGDVDDELGESVAAKIGARAHYRHLDVTDESQWTRVTTDMADRGHSVRVLVNSAGAASKASIMQTSLADLRRMIDLNLVGTFLGLQAAGDAMTTGGSVVNLSSLRGVLATAELGAYGASKFGVRALTRVAALEFAESNIRVNAVCPGSIETAITAGADFADDDMDAYVKSIPLQRRGLPLEVAKAILFLACEDSSYITGSDLMIDGGTSAGARTPKRPQPTLDNPLATKQVPR</sequence>
<dbReference type="EC" id="1.1.1.53" evidence="4"/>
<evidence type="ECO:0000313" key="4">
    <source>
        <dbReference type="EMBL" id="SPZ41532.1"/>
    </source>
</evidence>